<dbReference type="RefSeq" id="WP_102628779.1">
    <property type="nucleotide sequence ID" value="NZ_PDOH01000032.1"/>
</dbReference>
<gene>
    <name evidence="1" type="ORF">C1H66_15455</name>
</gene>
<dbReference type="InterPro" id="IPR015943">
    <property type="entry name" value="WD40/YVTN_repeat-like_dom_sf"/>
</dbReference>
<evidence type="ECO:0000313" key="1">
    <source>
        <dbReference type="EMBL" id="PMR68358.1"/>
    </source>
</evidence>
<keyword evidence="2" id="KW-1185">Reference proteome</keyword>
<organism evidence="1 2">
    <name type="scientific">Halomonas heilongjiangensis</name>
    <dbReference type="NCBI Taxonomy" id="1387883"/>
    <lineage>
        <taxon>Bacteria</taxon>
        <taxon>Pseudomonadati</taxon>
        <taxon>Pseudomonadota</taxon>
        <taxon>Gammaproteobacteria</taxon>
        <taxon>Oceanospirillales</taxon>
        <taxon>Halomonadaceae</taxon>
        <taxon>Halomonas</taxon>
    </lineage>
</organism>
<comment type="caution">
    <text evidence="1">The sequence shown here is derived from an EMBL/GenBank/DDBJ whole genome shotgun (WGS) entry which is preliminary data.</text>
</comment>
<dbReference type="AlphaFoldDB" id="A0A2N7TJN7"/>
<dbReference type="Gene3D" id="2.130.10.10">
    <property type="entry name" value="YVTN repeat-like/Quinoprotein amine dehydrogenase"/>
    <property type="match status" value="2"/>
</dbReference>
<dbReference type="SUPFAM" id="SSF50969">
    <property type="entry name" value="YVTN repeat-like/Quinoprotein amine dehydrogenase"/>
    <property type="match status" value="1"/>
</dbReference>
<dbReference type="PANTHER" id="PTHR47197">
    <property type="entry name" value="PROTEIN NIRF"/>
    <property type="match status" value="1"/>
</dbReference>
<evidence type="ECO:0000313" key="2">
    <source>
        <dbReference type="Proteomes" id="UP000235346"/>
    </source>
</evidence>
<dbReference type="Proteomes" id="UP000235346">
    <property type="component" value="Unassembled WGS sequence"/>
</dbReference>
<evidence type="ECO:0008006" key="3">
    <source>
        <dbReference type="Google" id="ProtNLM"/>
    </source>
</evidence>
<accession>A0A2N7TJN7</accession>
<protein>
    <recommendedName>
        <fullName evidence="3">YncE family protein</fullName>
    </recommendedName>
</protein>
<dbReference type="InterPro" id="IPR051200">
    <property type="entry name" value="Host-pathogen_enzymatic-act"/>
</dbReference>
<name>A0A2N7TJN7_9GAMM</name>
<proteinExistence type="predicted"/>
<dbReference type="PANTHER" id="PTHR47197:SF3">
    <property type="entry name" value="DIHYDRO-HEME D1 DEHYDROGENASE"/>
    <property type="match status" value="1"/>
</dbReference>
<dbReference type="InterPro" id="IPR011044">
    <property type="entry name" value="Quino_amine_DH_bsu"/>
</dbReference>
<reference evidence="1 2" key="1">
    <citation type="submission" date="2018-01" db="EMBL/GenBank/DDBJ databases">
        <title>Halomonas endophytica sp. nov., isolated from storage liquid in the stems of Populus euphratica.</title>
        <authorList>
            <person name="Chen C."/>
        </authorList>
    </citation>
    <scope>NUCLEOTIDE SEQUENCE [LARGE SCALE GENOMIC DNA]</scope>
    <source>
        <strain evidence="1 2">DSM 26881</strain>
    </source>
</reference>
<sequence length="386" mass="41610">MNAIARAARYSRCLVAGVAGLGLLLQAGSILADSDSQYEIWALDQGTHKIHIYDQELREVADIALGDHGVRVPHMIDFTSDGRYAFTANVGSGNVAVIRAEDRAVVEIIETGPRTHMAGVRPGDEVVVADIIGDPDVERDGKLVEIRLDLENERFEPGRELRIADDPVFQAKADDFNDVAAICHFDTADGARSFVTLGPALPNGGLIVVDNASFTLEKAWGPDELQTNCGTMLTPDGQHMLLNGGGENIGVWHAIDVNTLDIVRQDESSQGIDAHGVRNLPNGQEIWMVNRGSSDGIVIDATTLEVIDTLADTGKTPDILDFSPDSRYAFVTLRGPNPVSMPHMAQGETPGFAVIDVETREVVKIIQPAEGNPESDFHGIGVRVIH</sequence>
<dbReference type="OrthoDB" id="5290932at2"/>
<dbReference type="EMBL" id="PNRE01000068">
    <property type="protein sequence ID" value="PMR68358.1"/>
    <property type="molecule type" value="Genomic_DNA"/>
</dbReference>